<dbReference type="GO" id="GO:0016887">
    <property type="term" value="F:ATP hydrolysis activity"/>
    <property type="evidence" value="ECO:0007669"/>
    <property type="project" value="InterPro"/>
</dbReference>
<dbReference type="PROSITE" id="PS50893">
    <property type="entry name" value="ABC_TRANSPORTER_2"/>
    <property type="match status" value="1"/>
</dbReference>
<dbReference type="PANTHER" id="PTHR24221:SF654">
    <property type="entry name" value="ATP-BINDING CASSETTE SUB-FAMILY B MEMBER 6"/>
    <property type="match status" value="1"/>
</dbReference>
<dbReference type="InterPro" id="IPR027417">
    <property type="entry name" value="P-loop_NTPase"/>
</dbReference>
<feature type="transmembrane region" description="Helical" evidence="7">
    <location>
        <begin position="64"/>
        <end position="83"/>
    </location>
</feature>
<dbReference type="InterPro" id="IPR017871">
    <property type="entry name" value="ABC_transporter-like_CS"/>
</dbReference>
<keyword evidence="6 7" id="KW-0472">Membrane</keyword>
<dbReference type="EMBL" id="SIYF01000280">
    <property type="protein sequence ID" value="TKK81185.1"/>
    <property type="molecule type" value="Genomic_DNA"/>
</dbReference>
<dbReference type="SMART" id="SM00382">
    <property type="entry name" value="AAA"/>
    <property type="match status" value="1"/>
</dbReference>
<feature type="transmembrane region" description="Helical" evidence="7">
    <location>
        <begin position="156"/>
        <end position="177"/>
    </location>
</feature>
<evidence type="ECO:0000256" key="3">
    <source>
        <dbReference type="ARBA" id="ARBA00022741"/>
    </source>
</evidence>
<evidence type="ECO:0000313" key="10">
    <source>
        <dbReference type="EMBL" id="TKK81185.1"/>
    </source>
</evidence>
<dbReference type="Pfam" id="PF00664">
    <property type="entry name" value="ABC_membrane"/>
    <property type="match status" value="1"/>
</dbReference>
<dbReference type="InterPro" id="IPR011527">
    <property type="entry name" value="ABC1_TM_dom"/>
</dbReference>
<comment type="subcellular location">
    <subcellularLocation>
        <location evidence="1">Cell membrane</location>
        <topology evidence="1">Multi-pass membrane protein</topology>
    </subcellularLocation>
</comment>
<keyword evidence="3" id="KW-0547">Nucleotide-binding</keyword>
<dbReference type="InterPro" id="IPR039421">
    <property type="entry name" value="Type_1_exporter"/>
</dbReference>
<evidence type="ECO:0000256" key="5">
    <source>
        <dbReference type="ARBA" id="ARBA00022989"/>
    </source>
</evidence>
<keyword evidence="2 7" id="KW-0812">Transmembrane</keyword>
<evidence type="ECO:0000256" key="4">
    <source>
        <dbReference type="ARBA" id="ARBA00022840"/>
    </source>
</evidence>
<evidence type="ECO:0000256" key="7">
    <source>
        <dbReference type="SAM" id="Phobius"/>
    </source>
</evidence>
<dbReference type="InterPro" id="IPR003439">
    <property type="entry name" value="ABC_transporter-like_ATP-bd"/>
</dbReference>
<comment type="caution">
    <text evidence="10">The sequence shown here is derived from an EMBL/GenBank/DDBJ whole genome shotgun (WGS) entry which is preliminary data.</text>
</comment>
<evidence type="ECO:0000256" key="1">
    <source>
        <dbReference type="ARBA" id="ARBA00004651"/>
    </source>
</evidence>
<dbReference type="AlphaFoldDB" id="A0A4U3LY21"/>
<dbReference type="PROSITE" id="PS00211">
    <property type="entry name" value="ABC_TRANSPORTER_1"/>
    <property type="match status" value="1"/>
</dbReference>
<keyword evidence="5 7" id="KW-1133">Transmembrane helix</keyword>
<dbReference type="GO" id="GO:0034040">
    <property type="term" value="F:ATPase-coupled lipid transmembrane transporter activity"/>
    <property type="evidence" value="ECO:0007669"/>
    <property type="project" value="TreeGrafter"/>
</dbReference>
<feature type="domain" description="ABC transmembrane type-1" evidence="9">
    <location>
        <begin position="29"/>
        <end position="305"/>
    </location>
</feature>
<dbReference type="InterPro" id="IPR036640">
    <property type="entry name" value="ABC1_TM_sf"/>
</dbReference>
<accession>A0A4U3LY21</accession>
<dbReference type="PANTHER" id="PTHR24221">
    <property type="entry name" value="ATP-BINDING CASSETTE SUB-FAMILY B"/>
    <property type="match status" value="1"/>
</dbReference>
<feature type="transmembrane region" description="Helical" evidence="7">
    <location>
        <begin position="27"/>
        <end position="52"/>
    </location>
</feature>
<dbReference type="SUPFAM" id="SSF52540">
    <property type="entry name" value="P-loop containing nucleoside triphosphate hydrolases"/>
    <property type="match status" value="1"/>
</dbReference>
<evidence type="ECO:0000313" key="11">
    <source>
        <dbReference type="Proteomes" id="UP000305511"/>
    </source>
</evidence>
<feature type="transmembrane region" description="Helical" evidence="7">
    <location>
        <begin position="267"/>
        <end position="290"/>
    </location>
</feature>
<protein>
    <submittedName>
        <fullName evidence="10">ABC transporter ATP-binding protein</fullName>
    </submittedName>
</protein>
<evidence type="ECO:0000256" key="6">
    <source>
        <dbReference type="ARBA" id="ARBA00023136"/>
    </source>
</evidence>
<reference evidence="10 11" key="1">
    <citation type="submission" date="2019-02" db="EMBL/GenBank/DDBJ databases">
        <title>Bacteria dissemination in different level of health care in South Africa: the effectiveness of infections prevention and control.</title>
        <authorList>
            <person name="Shobo C."/>
            <person name="Amoako D.G."/>
            <person name="Allam M."/>
            <person name="Ismail A."/>
            <person name="Bester L.A."/>
            <person name="Essack S.Y."/>
        </authorList>
    </citation>
    <scope>NUCLEOTIDE SEQUENCE [LARGE SCALE GENOMIC DNA]</scope>
    <source>
        <strain evidence="10 11">2SIL2</strain>
    </source>
</reference>
<proteinExistence type="predicted"/>
<dbReference type="Gene3D" id="1.20.1560.10">
    <property type="entry name" value="ABC transporter type 1, transmembrane domain"/>
    <property type="match status" value="1"/>
</dbReference>
<dbReference type="SUPFAM" id="SSF90123">
    <property type="entry name" value="ABC transporter transmembrane region"/>
    <property type="match status" value="1"/>
</dbReference>
<keyword evidence="4 10" id="KW-0067">ATP-binding</keyword>
<evidence type="ECO:0000256" key="2">
    <source>
        <dbReference type="ARBA" id="ARBA00022692"/>
    </source>
</evidence>
<dbReference type="Proteomes" id="UP000305511">
    <property type="component" value="Unassembled WGS sequence"/>
</dbReference>
<dbReference type="GO" id="GO:0005524">
    <property type="term" value="F:ATP binding"/>
    <property type="evidence" value="ECO:0007669"/>
    <property type="project" value="UniProtKB-KW"/>
</dbReference>
<dbReference type="GO" id="GO:0005886">
    <property type="term" value="C:plasma membrane"/>
    <property type="evidence" value="ECO:0007669"/>
    <property type="project" value="UniProtKB-SubCell"/>
</dbReference>
<evidence type="ECO:0000259" key="9">
    <source>
        <dbReference type="PROSITE" id="PS50929"/>
    </source>
</evidence>
<organism evidence="10 11">
    <name type="scientific">Enterococcus faecalis</name>
    <name type="common">Streptococcus faecalis</name>
    <dbReference type="NCBI Taxonomy" id="1351"/>
    <lineage>
        <taxon>Bacteria</taxon>
        <taxon>Bacillati</taxon>
        <taxon>Bacillota</taxon>
        <taxon>Bacilli</taxon>
        <taxon>Lactobacillales</taxon>
        <taxon>Enterococcaceae</taxon>
        <taxon>Enterococcus</taxon>
    </lineage>
</organism>
<evidence type="ECO:0000259" key="8">
    <source>
        <dbReference type="PROSITE" id="PS50893"/>
    </source>
</evidence>
<name>A0A4U3LY21_ENTFL</name>
<feature type="domain" description="ABC transporter" evidence="8">
    <location>
        <begin position="332"/>
        <end position="534"/>
    </location>
</feature>
<gene>
    <name evidence="10" type="ORF">EY666_11440</name>
</gene>
<sequence>MKLYTMCLSTKGELQIMEKIMKKNKKFVFLVSLTAIVTTLTSLIAPIIIQYLTNKKNLNSQAMIYIFLAMLLSLVIQLVIMVYKENFAARFNSNYLFTLINKMIHLKYDSYITLEPTYLINRIFSAVDALYLFLISSFSVTIKSIFTILLSLLMVSYLSIEIVLFMVLLIPLNYFGFKYINKKLKVRMENMQKNAAVANKNLISTLSNQDAVKAGISAEILENLLYEKINLMYQSVASTNKFAQSTSSIVSFINQSFQTFVYIRTSMLIAADTLPISSLIILSILLPLFFSSLSELSKVTIDLNTLTTANTFIKDSLDKNIERDGDIDIDAIASIQLFFPTFEIDGNQFQYRIQENLQNGDRVYLTGKSGSGKSSLLKLLLKFRESSGIMINDLPINAINNKSLRNKIAYLAQEPTILTETLEKNIGMGTPLSYEQKQLILNTGILNPILKTKDWETVLTENGSNLSGGEKQRIAVARLILADADVYILDESTSNIDEESSQAIFETLLECVKDKIFIFTSHDKKNSQYANKIINI</sequence>
<dbReference type="PROSITE" id="PS50929">
    <property type="entry name" value="ABC_TM1F"/>
    <property type="match status" value="1"/>
</dbReference>
<dbReference type="Pfam" id="PF00005">
    <property type="entry name" value="ABC_tran"/>
    <property type="match status" value="1"/>
</dbReference>
<dbReference type="GO" id="GO:0140359">
    <property type="term" value="F:ABC-type transporter activity"/>
    <property type="evidence" value="ECO:0007669"/>
    <property type="project" value="InterPro"/>
</dbReference>
<feature type="transmembrane region" description="Helical" evidence="7">
    <location>
        <begin position="129"/>
        <end position="150"/>
    </location>
</feature>
<dbReference type="InterPro" id="IPR003593">
    <property type="entry name" value="AAA+_ATPase"/>
</dbReference>
<dbReference type="Gene3D" id="3.40.50.300">
    <property type="entry name" value="P-loop containing nucleotide triphosphate hydrolases"/>
    <property type="match status" value="1"/>
</dbReference>